<dbReference type="EMBL" id="JAUJRV010000005">
    <property type="protein sequence ID" value="MDN7795078.1"/>
    <property type="molecule type" value="Genomic_DNA"/>
</dbReference>
<name>A0AAW7T2N4_BURVI</name>
<dbReference type="Proteomes" id="UP001171620">
    <property type="component" value="Unassembled WGS sequence"/>
</dbReference>
<reference evidence="1" key="1">
    <citation type="submission" date="2023-07" db="EMBL/GenBank/DDBJ databases">
        <title>A collection of bacterial strains from the Burkholderia cepacia Research Laboratory and Repository.</title>
        <authorList>
            <person name="Lipuma J."/>
            <person name="Spilker T."/>
            <person name="Caverly L."/>
        </authorList>
    </citation>
    <scope>NUCLEOTIDE SEQUENCE</scope>
    <source>
        <strain evidence="1">AU44268</strain>
    </source>
</reference>
<gene>
    <name evidence="1" type="ORF">QZM33_08895</name>
</gene>
<accession>A0AAW7T2N4</accession>
<sequence>MAESAIEKIAAGTGDPNVLAVNQAVATHYATHMLVQAPVLRDIVMSAVGRTLALSGYQS</sequence>
<dbReference type="AlphaFoldDB" id="A0AAW7T2N4"/>
<protein>
    <submittedName>
        <fullName evidence="1">Uncharacterized protein</fullName>
    </submittedName>
</protein>
<evidence type="ECO:0000313" key="1">
    <source>
        <dbReference type="EMBL" id="MDN7795078.1"/>
    </source>
</evidence>
<evidence type="ECO:0000313" key="2">
    <source>
        <dbReference type="Proteomes" id="UP001171620"/>
    </source>
</evidence>
<proteinExistence type="predicted"/>
<comment type="caution">
    <text evidence="1">The sequence shown here is derived from an EMBL/GenBank/DDBJ whole genome shotgun (WGS) entry which is preliminary data.</text>
</comment>
<dbReference type="RefSeq" id="WP_198108674.1">
    <property type="nucleotide sequence ID" value="NZ_JAEDWX010000012.1"/>
</dbReference>
<organism evidence="1 2">
    <name type="scientific">Burkholderia vietnamiensis</name>
    <dbReference type="NCBI Taxonomy" id="60552"/>
    <lineage>
        <taxon>Bacteria</taxon>
        <taxon>Pseudomonadati</taxon>
        <taxon>Pseudomonadota</taxon>
        <taxon>Betaproteobacteria</taxon>
        <taxon>Burkholderiales</taxon>
        <taxon>Burkholderiaceae</taxon>
        <taxon>Burkholderia</taxon>
        <taxon>Burkholderia cepacia complex</taxon>
    </lineage>
</organism>